<feature type="compositionally biased region" description="Basic and acidic residues" evidence="7">
    <location>
        <begin position="658"/>
        <end position="667"/>
    </location>
</feature>
<comment type="similarity">
    <text evidence="1 6">Belongs to the sigma-70 factor family.</text>
</comment>
<dbReference type="InterPro" id="IPR007627">
    <property type="entry name" value="RNA_pol_sigma70_r2"/>
</dbReference>
<evidence type="ECO:0000256" key="6">
    <source>
        <dbReference type="RuleBase" id="RU362124"/>
    </source>
</evidence>
<keyword evidence="11" id="KW-1185">Reference proteome</keyword>
<dbReference type="SUPFAM" id="SSF88946">
    <property type="entry name" value="Sigma2 domain of RNA polymerase sigma factors"/>
    <property type="match status" value="1"/>
</dbReference>
<feature type="compositionally biased region" description="Low complexity" evidence="7">
    <location>
        <begin position="1"/>
        <end position="16"/>
    </location>
</feature>
<dbReference type="KEGG" id="acaf:CA12_00690"/>
<dbReference type="InterPro" id="IPR013324">
    <property type="entry name" value="RNA_pol_sigma_r3/r4-like"/>
</dbReference>
<evidence type="ECO:0000259" key="9">
    <source>
        <dbReference type="PROSITE" id="PS00716"/>
    </source>
</evidence>
<dbReference type="InterPro" id="IPR007127">
    <property type="entry name" value="RNA_pol_sigma_70_r1_1"/>
</dbReference>
<evidence type="ECO:0000256" key="3">
    <source>
        <dbReference type="ARBA" id="ARBA00023082"/>
    </source>
</evidence>
<dbReference type="Gene3D" id="1.10.220.120">
    <property type="entry name" value="Sigma-70 factor, region 1.1"/>
    <property type="match status" value="1"/>
</dbReference>
<dbReference type="Gene3D" id="1.10.10.10">
    <property type="entry name" value="Winged helix-like DNA-binding domain superfamily/Winged helix DNA-binding domain"/>
    <property type="match status" value="2"/>
</dbReference>
<dbReference type="InterPro" id="IPR042189">
    <property type="entry name" value="RNA_pol_sigma_70_r1_1_sf"/>
</dbReference>
<evidence type="ECO:0000256" key="4">
    <source>
        <dbReference type="ARBA" id="ARBA00023125"/>
    </source>
</evidence>
<dbReference type="PROSITE" id="PS00715">
    <property type="entry name" value="SIGMA70_1"/>
    <property type="match status" value="1"/>
</dbReference>
<feature type="domain" description="RNA polymerase sigma-70" evidence="9">
    <location>
        <begin position="607"/>
        <end position="633"/>
    </location>
</feature>
<dbReference type="GO" id="GO:0006352">
    <property type="term" value="P:DNA-templated transcription initiation"/>
    <property type="evidence" value="ECO:0007669"/>
    <property type="project" value="InterPro"/>
</dbReference>
<evidence type="ECO:0000313" key="10">
    <source>
        <dbReference type="EMBL" id="QDT14001.1"/>
    </source>
</evidence>
<evidence type="ECO:0000259" key="8">
    <source>
        <dbReference type="PROSITE" id="PS00715"/>
    </source>
</evidence>
<dbReference type="CDD" id="cd06171">
    <property type="entry name" value="Sigma70_r4"/>
    <property type="match status" value="1"/>
</dbReference>
<dbReference type="PANTHER" id="PTHR30603:SF60">
    <property type="entry name" value="RNA POLYMERASE SIGMA FACTOR RPOD"/>
    <property type="match status" value="1"/>
</dbReference>
<dbReference type="Gene3D" id="1.10.601.10">
    <property type="entry name" value="RNA Polymerase Primary Sigma Factor"/>
    <property type="match status" value="1"/>
</dbReference>
<evidence type="ECO:0000256" key="7">
    <source>
        <dbReference type="SAM" id="MobiDB-lite"/>
    </source>
</evidence>
<accession>A0A517P3Q1</accession>
<dbReference type="PRINTS" id="PR00046">
    <property type="entry name" value="SIGMA70FCT"/>
</dbReference>
<dbReference type="Pfam" id="PF03979">
    <property type="entry name" value="Sigma70_r1_1"/>
    <property type="match status" value="1"/>
</dbReference>
<evidence type="ECO:0000313" key="11">
    <source>
        <dbReference type="Proteomes" id="UP000318741"/>
    </source>
</evidence>
<dbReference type="InterPro" id="IPR050239">
    <property type="entry name" value="Sigma-70_RNA_pol_init_factors"/>
</dbReference>
<dbReference type="InterPro" id="IPR036388">
    <property type="entry name" value="WH-like_DNA-bd_sf"/>
</dbReference>
<feature type="region of interest" description="Disordered" evidence="7">
    <location>
        <begin position="1"/>
        <end position="88"/>
    </location>
</feature>
<dbReference type="InterPro" id="IPR013325">
    <property type="entry name" value="RNA_pol_sigma_r2"/>
</dbReference>
<gene>
    <name evidence="10" type="primary">rpoD_1</name>
    <name evidence="10" type="ORF">CA12_00690</name>
</gene>
<organism evidence="10 11">
    <name type="scientific">Alienimonas californiensis</name>
    <dbReference type="NCBI Taxonomy" id="2527989"/>
    <lineage>
        <taxon>Bacteria</taxon>
        <taxon>Pseudomonadati</taxon>
        <taxon>Planctomycetota</taxon>
        <taxon>Planctomycetia</taxon>
        <taxon>Planctomycetales</taxon>
        <taxon>Planctomycetaceae</taxon>
        <taxon>Alienimonas</taxon>
    </lineage>
</organism>
<dbReference type="AlphaFoldDB" id="A0A517P3Q1"/>
<dbReference type="InterPro" id="IPR007630">
    <property type="entry name" value="RNA_pol_sigma70_r4"/>
</dbReference>
<feature type="compositionally biased region" description="Acidic residues" evidence="7">
    <location>
        <begin position="47"/>
        <end position="61"/>
    </location>
</feature>
<keyword evidence="4 6" id="KW-0238">DNA-binding</keyword>
<dbReference type="Pfam" id="PF04545">
    <property type="entry name" value="Sigma70_r4"/>
    <property type="match status" value="1"/>
</dbReference>
<dbReference type="SUPFAM" id="SSF88659">
    <property type="entry name" value="Sigma3 and sigma4 domains of RNA polymerase sigma factors"/>
    <property type="match status" value="2"/>
</dbReference>
<feature type="region of interest" description="Disordered" evidence="7">
    <location>
        <begin position="658"/>
        <end position="680"/>
    </location>
</feature>
<dbReference type="RefSeq" id="WP_207622074.1">
    <property type="nucleotide sequence ID" value="NZ_CP036265.1"/>
</dbReference>
<evidence type="ECO:0000256" key="2">
    <source>
        <dbReference type="ARBA" id="ARBA00023015"/>
    </source>
</evidence>
<dbReference type="InterPro" id="IPR009042">
    <property type="entry name" value="RNA_pol_sigma70_r1_2"/>
</dbReference>
<keyword evidence="3 6" id="KW-0731">Sigma factor</keyword>
<feature type="domain" description="RNA polymerase sigma-70" evidence="8">
    <location>
        <begin position="437"/>
        <end position="450"/>
    </location>
</feature>
<dbReference type="InterPro" id="IPR014284">
    <property type="entry name" value="RNA_pol_sigma-70_dom"/>
</dbReference>
<dbReference type="Proteomes" id="UP000318741">
    <property type="component" value="Chromosome"/>
</dbReference>
<sequence length="680" mass="76609">MPTRNAPAAPTLALATVDSDAAAPTGPSTPGDSPRLSLFDPQKESEEVADSSEESDDDNEQEPTAAELAEDEAEKRPTPGLRCPSAPPAERLANAAQFDGSALYPFEPDLQGLLDSAKLQGYLTYEQIDGFLPDEGGDSTMTDRLIAGCQTLGVDVCDDPHAPPEADDCVRPKSSAAQRNGLNADSDAQALSSRDPIRMYLSQMGGIPLLSREREIFLAKQIEASRKWFRRHAVESDWILGKAVEMFEKVHEGALPFERTLRISETENTRKDQILGRLPLNLPTMKRLLDLNAADFAALRSGSLDDEQRVAAADRMTARRRKLAVLCEECSLRTHRLMPLIDQLTAVCDRMYDLRNDIARFRSDERRVAEVAALRRELDGLIDACRESPEQLRRRLREVRRRIDQWTTAKQRLSRSNLRLVVSIAKKYRNRGLSFLDLIQEGNAGLMRGVEKYEFRRGYKFSTYATWWIRQAITRAVADHARTIRIPVHMFQNISSLKGKAEAIRQRTGRDATPEELAEVAGMSVEDTEKVLRTWKHPVSLDTPVGDSQDSTYGDFLQDDNEDGPMAGANMALLRDKIETVLKSLTGREREIIRMRYGLNESGYSYTLEETGRYFKVTRERIRQIESKALRKLQHQTRTRHLEGFATNDQIEELAVKQREEEAKENARLAARGRRGKAAA</sequence>
<dbReference type="Pfam" id="PF00140">
    <property type="entry name" value="Sigma70_r1_2"/>
    <property type="match status" value="1"/>
</dbReference>
<evidence type="ECO:0000256" key="5">
    <source>
        <dbReference type="ARBA" id="ARBA00023163"/>
    </source>
</evidence>
<feature type="compositionally biased region" description="Basic residues" evidence="7">
    <location>
        <begin position="671"/>
        <end position="680"/>
    </location>
</feature>
<dbReference type="NCBIfam" id="TIGR02937">
    <property type="entry name" value="sigma70-ECF"/>
    <property type="match status" value="1"/>
</dbReference>
<dbReference type="PROSITE" id="PS00716">
    <property type="entry name" value="SIGMA70_2"/>
    <property type="match status" value="1"/>
</dbReference>
<feature type="region of interest" description="Disordered" evidence="7">
    <location>
        <begin position="163"/>
        <end position="188"/>
    </location>
</feature>
<dbReference type="InterPro" id="IPR000943">
    <property type="entry name" value="RNA_pol_sigma70"/>
</dbReference>
<dbReference type="FunFam" id="1.10.601.10:FF:000001">
    <property type="entry name" value="RNA polymerase sigma factor SigA"/>
    <property type="match status" value="1"/>
</dbReference>
<name>A0A517P3Q1_9PLAN</name>
<dbReference type="InterPro" id="IPR007624">
    <property type="entry name" value="RNA_pol_sigma70_r3"/>
</dbReference>
<dbReference type="GO" id="GO:0003677">
    <property type="term" value="F:DNA binding"/>
    <property type="evidence" value="ECO:0007669"/>
    <property type="project" value="UniProtKB-KW"/>
</dbReference>
<dbReference type="GO" id="GO:0016987">
    <property type="term" value="F:sigma factor activity"/>
    <property type="evidence" value="ECO:0007669"/>
    <property type="project" value="UniProtKB-KW"/>
</dbReference>
<dbReference type="PANTHER" id="PTHR30603">
    <property type="entry name" value="RNA POLYMERASE SIGMA FACTOR RPO"/>
    <property type="match status" value="1"/>
</dbReference>
<proteinExistence type="inferred from homology"/>
<comment type="function">
    <text evidence="6">Sigma factors are initiation factors that promote the attachment of RNA polymerase to specific initiation sites and are then released.</text>
</comment>
<keyword evidence="5 6" id="KW-0804">Transcription</keyword>
<evidence type="ECO:0000256" key="1">
    <source>
        <dbReference type="ARBA" id="ARBA00007788"/>
    </source>
</evidence>
<reference evidence="10 11" key="1">
    <citation type="submission" date="2019-02" db="EMBL/GenBank/DDBJ databases">
        <title>Deep-cultivation of Planctomycetes and their phenomic and genomic characterization uncovers novel biology.</title>
        <authorList>
            <person name="Wiegand S."/>
            <person name="Jogler M."/>
            <person name="Boedeker C."/>
            <person name="Pinto D."/>
            <person name="Vollmers J."/>
            <person name="Rivas-Marin E."/>
            <person name="Kohn T."/>
            <person name="Peeters S.H."/>
            <person name="Heuer A."/>
            <person name="Rast P."/>
            <person name="Oberbeckmann S."/>
            <person name="Bunk B."/>
            <person name="Jeske O."/>
            <person name="Meyerdierks A."/>
            <person name="Storesund J.E."/>
            <person name="Kallscheuer N."/>
            <person name="Luecker S."/>
            <person name="Lage O.M."/>
            <person name="Pohl T."/>
            <person name="Merkel B.J."/>
            <person name="Hornburger P."/>
            <person name="Mueller R.-W."/>
            <person name="Bruemmer F."/>
            <person name="Labrenz M."/>
            <person name="Spormann A.M."/>
            <person name="Op den Camp H."/>
            <person name="Overmann J."/>
            <person name="Amann R."/>
            <person name="Jetten M.S.M."/>
            <person name="Mascher T."/>
            <person name="Medema M.H."/>
            <person name="Devos D.P."/>
            <person name="Kaster A.-K."/>
            <person name="Ovreas L."/>
            <person name="Rohde M."/>
            <person name="Galperin M.Y."/>
            <person name="Jogler C."/>
        </authorList>
    </citation>
    <scope>NUCLEOTIDE SEQUENCE [LARGE SCALE GENOMIC DNA]</scope>
    <source>
        <strain evidence="10 11">CA12</strain>
    </source>
</reference>
<keyword evidence="2 6" id="KW-0805">Transcription regulation</keyword>
<dbReference type="Pfam" id="PF04539">
    <property type="entry name" value="Sigma70_r3"/>
    <property type="match status" value="1"/>
</dbReference>
<protein>
    <recommendedName>
        <fullName evidence="6">RNA polymerase sigma factor</fullName>
    </recommendedName>
</protein>
<dbReference type="EMBL" id="CP036265">
    <property type="protein sequence ID" value="QDT14001.1"/>
    <property type="molecule type" value="Genomic_DNA"/>
</dbReference>
<dbReference type="Pfam" id="PF04542">
    <property type="entry name" value="Sigma70_r2"/>
    <property type="match status" value="1"/>
</dbReference>